<comment type="caution">
    <text evidence="1">The sequence shown here is derived from an EMBL/GenBank/DDBJ whole genome shotgun (WGS) entry which is preliminary data.</text>
</comment>
<gene>
    <name evidence="1" type="ORF">FLO80_21580</name>
</gene>
<feature type="non-terminal residue" evidence="1">
    <location>
        <position position="1"/>
    </location>
</feature>
<sequence>GGGINAGALAAGVGLAGAGVMAADSGGGSGAPAPETFNRADFLSGGISSSTTDIVAEGASTIVFTIGDDEQAPVAVDADGNWTLPAFSGAEADALPQGEVEVSWTSFDSDGEEVDSGTETVIIDTIPPVVAIDGPIAGDDVINAAEQDAALTVSGTTDAEDGQEVTVTVNGVEYTATAAGGAWSVEVPAADLAGLGDGDTVAVTADVADAAGNPAAQASASVDTDFSAGIAIDAIGDLNAASRLDDFEITGTSTGVEAGQTVTVTFNGTDYTGDVQGDGTWSVTVPQADMAAIGDEVSEVTASAEVSDAAGNGASASQDVAADFSEPSISIADPADGSTIGIEVQEAGELTVSGSTGNVSAGQEVTLEIRDGAGAVVLSATPAVAADGSWTHTFADISGLADETGYTISTEVEDAGLTASASADVSVDYKPIVALDDLGDDEGALILEDLDPSDSEISGTTVGIEDGQAVTVRITDADGTELLNDTATVTANAWALAVPAAVIDALEAGMDYTVTANAANAAGRDADEASETVTGYAEAPNYLIAGGADGTELSMQIFMDPRFELPGDRGVSLGEEVSFDTSVLAYLADPAPVYTAGLTGITNASSADTGQVTFGSIGFLPGTFEPSQDALVSFAMNVADAGTVAQIDVETSGGGSYTSFIGTASDDTIAANNVDSVVQGRGGDDAIDISAPGANT</sequence>
<dbReference type="RefSeq" id="WP_149187112.1">
    <property type="nucleotide sequence ID" value="NZ_VINQ01000048.1"/>
</dbReference>
<feature type="non-terminal residue" evidence="1">
    <location>
        <position position="696"/>
    </location>
</feature>
<dbReference type="NCBIfam" id="NF012196">
    <property type="entry name" value="Ig_like_ice"/>
    <property type="match status" value="1"/>
</dbReference>
<evidence type="ECO:0000313" key="2">
    <source>
        <dbReference type="Proteomes" id="UP000325291"/>
    </source>
</evidence>
<accession>A0A5A9YX76</accession>
<reference evidence="1 2" key="1">
    <citation type="submission" date="2019-07" db="EMBL/GenBank/DDBJ databases">
        <title>Aquicoccus porphyridii gen. nov., sp. nov., isolated from a small marine red alga, Porphyridium marinum.</title>
        <authorList>
            <person name="Liu L."/>
        </authorList>
    </citation>
    <scope>NUCLEOTIDE SEQUENCE [LARGE SCALE GENOMIC DNA]</scope>
    <source>
        <strain evidence="1 2">L1 8-17</strain>
    </source>
</reference>
<dbReference type="InterPro" id="IPR049826">
    <property type="entry name" value="Ig-like_ice"/>
</dbReference>
<dbReference type="Proteomes" id="UP000325291">
    <property type="component" value="Unassembled WGS sequence"/>
</dbReference>
<dbReference type="Gene3D" id="2.60.40.10">
    <property type="entry name" value="Immunoglobulins"/>
    <property type="match status" value="5"/>
</dbReference>
<evidence type="ECO:0000313" key="1">
    <source>
        <dbReference type="EMBL" id="KAA0909437.1"/>
    </source>
</evidence>
<proteinExistence type="predicted"/>
<protein>
    <submittedName>
        <fullName evidence="1">Ig-like domain-containing protein</fullName>
    </submittedName>
</protein>
<dbReference type="AlphaFoldDB" id="A0A5A9YX76"/>
<keyword evidence="2" id="KW-1185">Reference proteome</keyword>
<name>A0A5A9YX76_9RHOB</name>
<dbReference type="NCBIfam" id="NF033510">
    <property type="entry name" value="Ca_tandemer"/>
    <property type="match status" value="4"/>
</dbReference>
<dbReference type="InterPro" id="IPR013783">
    <property type="entry name" value="Ig-like_fold"/>
</dbReference>
<organism evidence="1 2">
    <name type="scientific">Aquicoccus porphyridii</name>
    <dbReference type="NCBI Taxonomy" id="1852029"/>
    <lineage>
        <taxon>Bacteria</taxon>
        <taxon>Pseudomonadati</taxon>
        <taxon>Pseudomonadota</taxon>
        <taxon>Alphaproteobacteria</taxon>
        <taxon>Rhodobacterales</taxon>
        <taxon>Paracoccaceae</taxon>
        <taxon>Aquicoccus</taxon>
    </lineage>
</organism>
<dbReference type="EMBL" id="VINQ01000048">
    <property type="protein sequence ID" value="KAA0909437.1"/>
    <property type="molecule type" value="Genomic_DNA"/>
</dbReference>